<sequence length="524" mass="59070">LIAGLNRRMMKIILALALIAYIASVWGTYTNMRSIQEGEVKIEQRIDEAVAPLREKIRDLEQRCVCLFSGHASCALLVLSQKYPPVKFLSEKDRKRILITGGAGFVGSHLTDKLMMDGHEVTVVDNFFTGRKRNVEHWIGHENFELINHDVVEPLYIEVDQIYHLASPASPPNYMYNPIKTLKTNTIGTLNMLGLAKRVGARLLLASTSEVYGDPEEHPQNEEYWGHVNPIGPRACYDEGKRVAETMCYAYMKQEGVEVRVARIFNTFGSRMHMNDGRVVSNFILQALQGEPLTESEFSLPRLVYGTGSQTRAFQYVSDLVNGLVLLMNSNISSPVNLVRASRSAPTLDWDTVKAAAFLTESVLRGTQRNTPYWSLLGLSKVWSVSPHICSQTSPFLLHISLNTAGCPLLTLAPPACSPADALRLLRPSDVFPRNLFERRTLCSSPTVSRSQIQFLPEAQDDPQRRRPDIRKAKMMLGWEPVVPLEEGLNKTIQYFSRELEHQANNQYIPKPKAARMKKGRPRH</sequence>
<dbReference type="EC" id="4.1.1.35" evidence="5"/>
<evidence type="ECO:0000256" key="16">
    <source>
        <dbReference type="ARBA" id="ARBA00031585"/>
    </source>
</evidence>
<evidence type="ECO:0000256" key="3">
    <source>
        <dbReference type="ARBA" id="ARBA00005100"/>
    </source>
</evidence>
<keyword evidence="11" id="KW-0520">NAD</keyword>
<keyword evidence="10" id="KW-1133">Transmembrane helix</keyword>
<dbReference type="OrthoDB" id="331544at2759"/>
<dbReference type="InterPro" id="IPR021761">
    <property type="entry name" value="UXS1_N"/>
</dbReference>
<evidence type="ECO:0000256" key="2">
    <source>
        <dbReference type="ARBA" id="ARBA00004447"/>
    </source>
</evidence>
<reference evidence="21" key="2">
    <citation type="submission" date="2004-02" db="EMBL/GenBank/DDBJ databases">
        <authorList>
            <consortium name="Genoscope"/>
            <consortium name="Whitehead Institute Centre for Genome Research"/>
        </authorList>
    </citation>
    <scope>NUCLEOTIDE SEQUENCE</scope>
</reference>
<feature type="non-terminal residue" evidence="21">
    <location>
        <position position="524"/>
    </location>
</feature>
<organism evidence="21">
    <name type="scientific">Tetraodon nigroviridis</name>
    <name type="common">Spotted green pufferfish</name>
    <name type="synonym">Chelonodon nigroviridis</name>
    <dbReference type="NCBI Taxonomy" id="99883"/>
    <lineage>
        <taxon>Eukaryota</taxon>
        <taxon>Metazoa</taxon>
        <taxon>Chordata</taxon>
        <taxon>Craniata</taxon>
        <taxon>Vertebrata</taxon>
        <taxon>Euteleostomi</taxon>
        <taxon>Actinopterygii</taxon>
        <taxon>Neopterygii</taxon>
        <taxon>Teleostei</taxon>
        <taxon>Neoteleostei</taxon>
        <taxon>Acanthomorphata</taxon>
        <taxon>Eupercaria</taxon>
        <taxon>Tetraodontiformes</taxon>
        <taxon>Tetradontoidea</taxon>
        <taxon>Tetraodontidae</taxon>
        <taxon>Tetraodon</taxon>
    </lineage>
</organism>
<keyword evidence="7" id="KW-0812">Transmembrane</keyword>
<dbReference type="InterPro" id="IPR036291">
    <property type="entry name" value="NAD(P)-bd_dom_sf"/>
</dbReference>
<feature type="domain" description="NAD-dependent epimerase/dehydratase" evidence="19">
    <location>
        <begin position="97"/>
        <end position="330"/>
    </location>
</feature>
<evidence type="ECO:0000259" key="20">
    <source>
        <dbReference type="Pfam" id="PF11803"/>
    </source>
</evidence>
<gene>
    <name evidence="21" type="ORF">GSTENG00025956001</name>
</gene>
<dbReference type="EMBL" id="CAAE01014781">
    <property type="protein sequence ID" value="CAG05807.1"/>
    <property type="molecule type" value="Genomic_DNA"/>
</dbReference>
<evidence type="ECO:0000256" key="15">
    <source>
        <dbReference type="ARBA" id="ARBA00023239"/>
    </source>
</evidence>
<dbReference type="AlphaFoldDB" id="Q4S0M5"/>
<keyword evidence="9" id="KW-0735">Signal-anchor</keyword>
<evidence type="ECO:0000313" key="21">
    <source>
        <dbReference type="EMBL" id="CAG05807.1"/>
    </source>
</evidence>
<keyword evidence="13" id="KW-0472">Membrane</keyword>
<proteinExistence type="inferred from homology"/>
<evidence type="ECO:0000256" key="14">
    <source>
        <dbReference type="ARBA" id="ARBA00023180"/>
    </source>
</evidence>
<feature type="domain" description="UDP-glucuronate decarboxylase N-terminal" evidence="20">
    <location>
        <begin position="1"/>
        <end position="63"/>
    </location>
</feature>
<dbReference type="PANTHER" id="PTHR43078">
    <property type="entry name" value="UDP-GLUCURONIC ACID DECARBOXYLASE-RELATED"/>
    <property type="match status" value="1"/>
</dbReference>
<evidence type="ECO:0000256" key="5">
    <source>
        <dbReference type="ARBA" id="ARBA00012290"/>
    </source>
</evidence>
<evidence type="ECO:0000256" key="9">
    <source>
        <dbReference type="ARBA" id="ARBA00022968"/>
    </source>
</evidence>
<feature type="compositionally biased region" description="Basic residues" evidence="18">
    <location>
        <begin position="513"/>
        <end position="524"/>
    </location>
</feature>
<evidence type="ECO:0000256" key="11">
    <source>
        <dbReference type="ARBA" id="ARBA00023027"/>
    </source>
</evidence>
<comment type="catalytic activity">
    <reaction evidence="17">
        <text>UDP-alpha-D-glucuronate + H(+) = UDP-alpha-D-xylose + CO2</text>
        <dbReference type="Rhea" id="RHEA:23916"/>
        <dbReference type="ChEBI" id="CHEBI:15378"/>
        <dbReference type="ChEBI" id="CHEBI:16526"/>
        <dbReference type="ChEBI" id="CHEBI:57632"/>
        <dbReference type="ChEBI" id="CHEBI:58052"/>
        <dbReference type="EC" id="4.1.1.35"/>
    </reaction>
    <physiologicalReaction direction="left-to-right" evidence="17">
        <dbReference type="Rhea" id="RHEA:23917"/>
    </physiologicalReaction>
</comment>
<feature type="region of interest" description="Disordered" evidence="18">
    <location>
        <begin position="504"/>
        <end position="524"/>
    </location>
</feature>
<evidence type="ECO:0000256" key="7">
    <source>
        <dbReference type="ARBA" id="ARBA00022692"/>
    </source>
</evidence>
<evidence type="ECO:0000256" key="18">
    <source>
        <dbReference type="SAM" id="MobiDB-lite"/>
    </source>
</evidence>
<name>Q4S0M5_TETNG</name>
<dbReference type="Pfam" id="PF01370">
    <property type="entry name" value="Epimerase"/>
    <property type="match status" value="1"/>
</dbReference>
<evidence type="ECO:0000256" key="6">
    <source>
        <dbReference type="ARBA" id="ARBA00018816"/>
    </source>
</evidence>
<dbReference type="GO" id="GO:0032580">
    <property type="term" value="C:Golgi cisterna membrane"/>
    <property type="evidence" value="ECO:0007669"/>
    <property type="project" value="UniProtKB-SubCell"/>
</dbReference>
<protein>
    <recommendedName>
        <fullName evidence="6">UDP-glucuronic acid decarboxylase 1</fullName>
        <ecNumber evidence="5">4.1.1.35</ecNumber>
    </recommendedName>
    <alternativeName>
        <fullName evidence="16">UDP-glucuronate decarboxylase 1</fullName>
    </alternativeName>
</protein>
<evidence type="ECO:0000259" key="19">
    <source>
        <dbReference type="Pfam" id="PF01370"/>
    </source>
</evidence>
<evidence type="ECO:0000256" key="4">
    <source>
        <dbReference type="ARBA" id="ARBA00007505"/>
    </source>
</evidence>
<dbReference type="GO" id="GO:0042732">
    <property type="term" value="P:D-xylose metabolic process"/>
    <property type="evidence" value="ECO:0007669"/>
    <property type="project" value="InterPro"/>
</dbReference>
<evidence type="ECO:0000256" key="17">
    <source>
        <dbReference type="ARBA" id="ARBA00049410"/>
    </source>
</evidence>
<feature type="non-terminal residue" evidence="21">
    <location>
        <position position="1"/>
    </location>
</feature>
<evidence type="ECO:0000256" key="13">
    <source>
        <dbReference type="ARBA" id="ARBA00023136"/>
    </source>
</evidence>
<comment type="pathway">
    <text evidence="3">Nucleotide-sugar biosynthesis; UDP-alpha-D-xylose biosynthesis; UDP-alpha-D-xylose from UDP-alpha-D-glucuronate: step 1/1.</text>
</comment>
<dbReference type="GO" id="GO:0070403">
    <property type="term" value="F:NAD+ binding"/>
    <property type="evidence" value="ECO:0007669"/>
    <property type="project" value="InterPro"/>
</dbReference>
<dbReference type="Gene3D" id="3.40.50.720">
    <property type="entry name" value="NAD(P)-binding Rossmann-like Domain"/>
    <property type="match status" value="1"/>
</dbReference>
<accession>Q4S0M5</accession>
<keyword evidence="14" id="KW-0325">Glycoprotein</keyword>
<evidence type="ECO:0000256" key="10">
    <source>
        <dbReference type="ARBA" id="ARBA00022989"/>
    </source>
</evidence>
<dbReference type="Pfam" id="PF11803">
    <property type="entry name" value="UXS1_N"/>
    <property type="match status" value="1"/>
</dbReference>
<dbReference type="InterPro" id="IPR044516">
    <property type="entry name" value="UXS-like"/>
</dbReference>
<reference evidence="21" key="1">
    <citation type="journal article" date="2004" name="Nature">
        <title>Genome duplication in the teleost fish Tetraodon nigroviridis reveals the early vertebrate proto-karyotype.</title>
        <authorList>
            <person name="Jaillon O."/>
            <person name="Aury J.-M."/>
            <person name="Brunet F."/>
            <person name="Petit J.-L."/>
            <person name="Stange-Thomann N."/>
            <person name="Mauceli E."/>
            <person name="Bouneau L."/>
            <person name="Fischer C."/>
            <person name="Ozouf-Costaz C."/>
            <person name="Bernot A."/>
            <person name="Nicaud S."/>
            <person name="Jaffe D."/>
            <person name="Fisher S."/>
            <person name="Lutfalla G."/>
            <person name="Dossat C."/>
            <person name="Segurens B."/>
            <person name="Dasilva C."/>
            <person name="Salanoubat M."/>
            <person name="Levy M."/>
            <person name="Boudet N."/>
            <person name="Castellano S."/>
            <person name="Anthouard V."/>
            <person name="Jubin C."/>
            <person name="Castelli V."/>
            <person name="Katinka M."/>
            <person name="Vacherie B."/>
            <person name="Biemont C."/>
            <person name="Skalli Z."/>
            <person name="Cattolico L."/>
            <person name="Poulain J."/>
            <person name="De Berardinis V."/>
            <person name="Cruaud C."/>
            <person name="Duprat S."/>
            <person name="Brottier P."/>
            <person name="Coutanceau J.-P."/>
            <person name="Gouzy J."/>
            <person name="Parra G."/>
            <person name="Lardier G."/>
            <person name="Chapple C."/>
            <person name="McKernan K.J."/>
            <person name="McEwan P."/>
            <person name="Bosak S."/>
            <person name="Kellis M."/>
            <person name="Volff J.-N."/>
            <person name="Guigo R."/>
            <person name="Zody M.C."/>
            <person name="Mesirov J."/>
            <person name="Lindblad-Toh K."/>
            <person name="Birren B."/>
            <person name="Nusbaum C."/>
            <person name="Kahn D."/>
            <person name="Robinson-Rechavi M."/>
            <person name="Laudet V."/>
            <person name="Schachter V."/>
            <person name="Quetier F."/>
            <person name="Saurin W."/>
            <person name="Scarpelli C."/>
            <person name="Wincker P."/>
            <person name="Lander E.S."/>
            <person name="Weissenbach J."/>
            <person name="Roest Crollius H."/>
        </authorList>
    </citation>
    <scope>NUCLEOTIDE SEQUENCE [LARGE SCALE GENOMIC DNA]</scope>
</reference>
<keyword evidence="12" id="KW-0333">Golgi apparatus</keyword>
<dbReference type="InterPro" id="IPR001509">
    <property type="entry name" value="Epimerase_deHydtase"/>
</dbReference>
<evidence type="ECO:0000256" key="1">
    <source>
        <dbReference type="ARBA" id="ARBA00001911"/>
    </source>
</evidence>
<dbReference type="FunFam" id="3.40.50.720:FF:000065">
    <property type="entry name" value="UDP-glucuronic acid decarboxylase 1"/>
    <property type="match status" value="1"/>
</dbReference>
<dbReference type="GO" id="GO:0048040">
    <property type="term" value="F:UDP-glucuronate decarboxylase activity"/>
    <property type="evidence" value="ECO:0007669"/>
    <property type="project" value="UniProtKB-EC"/>
</dbReference>
<comment type="subcellular location">
    <subcellularLocation>
        <location evidence="2">Golgi apparatus</location>
        <location evidence="2">Golgi stack membrane</location>
        <topology evidence="2">Single-pass type II membrane protein</topology>
    </subcellularLocation>
</comment>
<keyword evidence="8" id="KW-0210">Decarboxylase</keyword>
<dbReference type="SUPFAM" id="SSF51735">
    <property type="entry name" value="NAD(P)-binding Rossmann-fold domains"/>
    <property type="match status" value="1"/>
</dbReference>
<evidence type="ECO:0000256" key="12">
    <source>
        <dbReference type="ARBA" id="ARBA00023034"/>
    </source>
</evidence>
<comment type="cofactor">
    <cofactor evidence="1">
        <name>NAD(+)</name>
        <dbReference type="ChEBI" id="CHEBI:57540"/>
    </cofactor>
</comment>
<keyword evidence="15" id="KW-0456">Lyase</keyword>
<dbReference type="Gene3D" id="3.90.25.10">
    <property type="entry name" value="UDP-galactose 4-epimerase, domain 1"/>
    <property type="match status" value="2"/>
</dbReference>
<dbReference type="PANTHER" id="PTHR43078:SF6">
    <property type="entry name" value="UDP-GLUCURONIC ACID DECARBOXYLASE 1"/>
    <property type="match status" value="1"/>
</dbReference>
<evidence type="ECO:0000256" key="8">
    <source>
        <dbReference type="ARBA" id="ARBA00022793"/>
    </source>
</evidence>
<dbReference type="GO" id="GO:0033320">
    <property type="term" value="P:UDP-D-xylose biosynthetic process"/>
    <property type="evidence" value="ECO:0007669"/>
    <property type="project" value="UniProtKB-UniPathway"/>
</dbReference>
<dbReference type="CDD" id="cd05230">
    <property type="entry name" value="UGD_SDR_e"/>
    <property type="match status" value="1"/>
</dbReference>
<dbReference type="KEGG" id="tng:GSTEN00025956G001"/>
<dbReference type="UniPathway" id="UPA00796">
    <property type="reaction ID" value="UER00771"/>
</dbReference>
<comment type="similarity">
    <text evidence="4">Belongs to the NAD(P)-dependent epimerase/dehydratase family. UDP-glucuronic acid decarboxylase subfamily.</text>
</comment>